<dbReference type="CDD" id="cd21650">
    <property type="entry name" value="CrtA-like"/>
    <property type="match status" value="1"/>
</dbReference>
<dbReference type="AlphaFoldDB" id="A0A0A0HSB0"/>
<gene>
    <name evidence="1" type="ORF">rosmuc_01177</name>
</gene>
<dbReference type="PATRIC" id="fig|1288298.3.peg.1190"/>
<evidence type="ECO:0000313" key="2">
    <source>
        <dbReference type="Proteomes" id="UP000030021"/>
    </source>
</evidence>
<protein>
    <submittedName>
        <fullName evidence="1">Spheroidene monooxygenase</fullName>
    </submittedName>
</protein>
<name>A0A0A0HSB0_9RHOB</name>
<keyword evidence="1" id="KW-0503">Monooxygenase</keyword>
<dbReference type="EMBL" id="AONH01000005">
    <property type="protein sequence ID" value="KGM88953.1"/>
    <property type="molecule type" value="Genomic_DNA"/>
</dbReference>
<reference evidence="1 2" key="1">
    <citation type="submission" date="2013-01" db="EMBL/GenBank/DDBJ databases">
        <authorList>
            <person name="Fiebig A."/>
            <person name="Goeker M."/>
            <person name="Klenk H.-P.P."/>
        </authorList>
    </citation>
    <scope>NUCLEOTIDE SEQUENCE [LARGE SCALE GENOMIC DNA]</scope>
    <source>
        <strain evidence="1 2">DSM 17069</strain>
    </source>
</reference>
<dbReference type="STRING" id="215743.ROSMUCSMR3_03882"/>
<dbReference type="GO" id="GO:0004497">
    <property type="term" value="F:monooxygenase activity"/>
    <property type="evidence" value="ECO:0007669"/>
    <property type="project" value="UniProtKB-KW"/>
</dbReference>
<dbReference type="OrthoDB" id="1122317at2"/>
<keyword evidence="1" id="KW-0560">Oxidoreductase</keyword>
<dbReference type="Proteomes" id="UP000030021">
    <property type="component" value="Unassembled WGS sequence"/>
</dbReference>
<proteinExistence type="predicted"/>
<dbReference type="RefSeq" id="WP_052115272.1">
    <property type="nucleotide sequence ID" value="NZ_KN293977.1"/>
</dbReference>
<organism evidence="1 2">
    <name type="scientific">Roseovarius mucosus DSM 17069</name>
    <dbReference type="NCBI Taxonomy" id="1288298"/>
    <lineage>
        <taxon>Bacteria</taxon>
        <taxon>Pseudomonadati</taxon>
        <taxon>Pseudomonadota</taxon>
        <taxon>Alphaproteobacteria</taxon>
        <taxon>Rhodobacterales</taxon>
        <taxon>Roseobacteraceae</taxon>
        <taxon>Roseovarius</taxon>
    </lineage>
</organism>
<evidence type="ECO:0000313" key="1">
    <source>
        <dbReference type="EMBL" id="KGM88953.1"/>
    </source>
</evidence>
<dbReference type="InterPro" id="IPR049574">
    <property type="entry name" value="CrtA-like"/>
</dbReference>
<comment type="caution">
    <text evidence="1">The sequence shown here is derived from an EMBL/GenBank/DDBJ whole genome shotgun (WGS) entry which is preliminary data.</text>
</comment>
<sequence>MSNLPDSPSRSGTIQTVSLSFFRFSRGIDRLWALMMMGAARFMLPRVQGIGFWKLLGSGTGEGFTPIPNTGVYAILAVWPDAATARAQTGGARVFRRYLARASESWTLFLSPTSVRGQWSGAIPFEITTPEGKGPLAALTRATVRPRKALQFWRRVPDISAVIGADRNVAFKIGVGEVPLLHQVTFSIWPDSRSMADFARRDGPHARAIAAVRDGDWFREELYARFRVIGEAGTWGGSSPLDHIKEEQ</sequence>
<dbReference type="eggNOG" id="ENOG5030G1W">
    <property type="taxonomic scope" value="Bacteria"/>
</dbReference>
<dbReference type="NCBIfam" id="NF045923">
    <property type="entry name" value="SpheroidMoxCrtARhod"/>
    <property type="match status" value="1"/>
</dbReference>
<dbReference type="HOGENOM" id="CLU_064051_0_0_5"/>
<accession>A0A0A0HSB0</accession>